<keyword evidence="4" id="KW-0489">Methyltransferase</keyword>
<dbReference type="AlphaFoldDB" id="A0A7X0FRR9"/>
<dbReference type="GO" id="GO:0003908">
    <property type="term" value="F:methylated-DNA-[protein]-cysteine S-methyltransferase activity"/>
    <property type="evidence" value="ECO:0007669"/>
    <property type="project" value="UniProtKB-EC"/>
</dbReference>
<dbReference type="EMBL" id="JACHML010000001">
    <property type="protein sequence ID" value="MBB6392518.1"/>
    <property type="molecule type" value="Genomic_DNA"/>
</dbReference>
<keyword evidence="1" id="KW-0227">DNA damage</keyword>
<evidence type="ECO:0000256" key="1">
    <source>
        <dbReference type="ARBA" id="ARBA00022763"/>
    </source>
</evidence>
<evidence type="ECO:0000313" key="5">
    <source>
        <dbReference type="Proteomes" id="UP000537775"/>
    </source>
</evidence>
<feature type="domain" description="Methylated-DNA-[protein]-cysteine S-methyltransferase DNA binding" evidence="2">
    <location>
        <begin position="89"/>
        <end position="167"/>
    </location>
</feature>
<evidence type="ECO:0000259" key="3">
    <source>
        <dbReference type="Pfam" id="PF02870"/>
    </source>
</evidence>
<dbReference type="InterPro" id="IPR036631">
    <property type="entry name" value="MGMT_N_sf"/>
</dbReference>
<protein>
    <submittedName>
        <fullName evidence="4">Methylated-DNA-[protein]-cysteine S-methyltransferase</fullName>
        <ecNumber evidence="4">2.1.1.63</ecNumber>
    </submittedName>
</protein>
<dbReference type="PANTHER" id="PTHR10815">
    <property type="entry name" value="METHYLATED-DNA--PROTEIN-CYSTEINE METHYLTRANSFERASE"/>
    <property type="match status" value="1"/>
</dbReference>
<dbReference type="CDD" id="cd06445">
    <property type="entry name" value="ATase"/>
    <property type="match status" value="1"/>
</dbReference>
<dbReference type="EC" id="2.1.1.63" evidence="4"/>
<dbReference type="InterPro" id="IPR036388">
    <property type="entry name" value="WH-like_DNA-bd_sf"/>
</dbReference>
<dbReference type="PANTHER" id="PTHR10815:SF13">
    <property type="entry name" value="METHYLATED-DNA--PROTEIN-CYSTEINE METHYLTRANSFERASE"/>
    <property type="match status" value="1"/>
</dbReference>
<dbReference type="InterPro" id="IPR014048">
    <property type="entry name" value="MethylDNA_cys_MeTrfase_DNA-bd"/>
</dbReference>
<dbReference type="RefSeq" id="WP_184751574.1">
    <property type="nucleotide sequence ID" value="NZ_BAAAJR010000001.1"/>
</dbReference>
<evidence type="ECO:0000313" key="4">
    <source>
        <dbReference type="EMBL" id="MBB6392518.1"/>
    </source>
</evidence>
<sequence>MESAMQFSTARSPIGDIVIVTAEDHVVWLHPAHGSVEDDLAHVAQTFRADIRHERTDAAAAAIDQLDGYFAGDVREFDVPLDWRLVKGFTREALQAVCGIPYGETAGYGEVAILAGRPRAARAVGTACANTPFSLVVPVHRVVRADGTLGEYGGRPELKRYLIDLEQGADPRLGG</sequence>
<dbReference type="Proteomes" id="UP000537775">
    <property type="component" value="Unassembled WGS sequence"/>
</dbReference>
<dbReference type="Gene3D" id="3.30.160.70">
    <property type="entry name" value="Methylated DNA-protein cysteine methyltransferase domain"/>
    <property type="match status" value="1"/>
</dbReference>
<dbReference type="NCBIfam" id="TIGR00589">
    <property type="entry name" value="ogt"/>
    <property type="match status" value="1"/>
</dbReference>
<dbReference type="Gene3D" id="1.10.10.10">
    <property type="entry name" value="Winged helix-like DNA-binding domain superfamily/Winged helix DNA-binding domain"/>
    <property type="match status" value="1"/>
</dbReference>
<gene>
    <name evidence="4" type="ORF">HD594_002831</name>
</gene>
<evidence type="ECO:0000259" key="2">
    <source>
        <dbReference type="Pfam" id="PF01035"/>
    </source>
</evidence>
<dbReference type="SUPFAM" id="SSF46767">
    <property type="entry name" value="Methylated DNA-protein cysteine methyltransferase, C-terminal domain"/>
    <property type="match status" value="1"/>
</dbReference>
<dbReference type="InterPro" id="IPR036217">
    <property type="entry name" value="MethylDNA_cys_MeTrfase_DNAb"/>
</dbReference>
<comment type="caution">
    <text evidence="4">The sequence shown here is derived from an EMBL/GenBank/DDBJ whole genome shotgun (WGS) entry which is preliminary data.</text>
</comment>
<dbReference type="InterPro" id="IPR008332">
    <property type="entry name" value="MethylG_MeTrfase_N"/>
</dbReference>
<reference evidence="4 5" key="1">
    <citation type="submission" date="2020-08" db="EMBL/GenBank/DDBJ databases">
        <title>Sequencing the genomes of 1000 actinobacteria strains.</title>
        <authorList>
            <person name="Klenk H.-P."/>
        </authorList>
    </citation>
    <scope>NUCLEOTIDE SEQUENCE [LARGE SCALE GENOMIC DNA]</scope>
    <source>
        <strain evidence="4 5">DSM 12511</strain>
    </source>
</reference>
<dbReference type="SUPFAM" id="SSF53155">
    <property type="entry name" value="Methylated DNA-protein cysteine methyltransferase domain"/>
    <property type="match status" value="1"/>
</dbReference>
<dbReference type="GO" id="GO:0032259">
    <property type="term" value="P:methylation"/>
    <property type="evidence" value="ECO:0007669"/>
    <property type="project" value="UniProtKB-KW"/>
</dbReference>
<dbReference type="GO" id="GO:0006281">
    <property type="term" value="P:DNA repair"/>
    <property type="evidence" value="ECO:0007669"/>
    <property type="project" value="InterPro"/>
</dbReference>
<dbReference type="Pfam" id="PF02870">
    <property type="entry name" value="Methyltransf_1N"/>
    <property type="match status" value="1"/>
</dbReference>
<keyword evidence="5" id="KW-1185">Reference proteome</keyword>
<keyword evidence="4" id="KW-0808">Transferase</keyword>
<dbReference type="Pfam" id="PF01035">
    <property type="entry name" value="DNA_binding_1"/>
    <property type="match status" value="1"/>
</dbReference>
<organism evidence="4 5">
    <name type="scientific">Microbacterium thalassium</name>
    <dbReference type="NCBI Taxonomy" id="362649"/>
    <lineage>
        <taxon>Bacteria</taxon>
        <taxon>Bacillati</taxon>
        <taxon>Actinomycetota</taxon>
        <taxon>Actinomycetes</taxon>
        <taxon>Micrococcales</taxon>
        <taxon>Microbacteriaceae</taxon>
        <taxon>Microbacterium</taxon>
    </lineage>
</organism>
<feature type="domain" description="Methylguanine DNA methyltransferase ribonuclease-like" evidence="3">
    <location>
        <begin position="7"/>
        <end position="82"/>
    </location>
</feature>
<proteinExistence type="predicted"/>
<accession>A0A7X0FRR9</accession>
<name>A0A7X0FRR9_9MICO</name>